<evidence type="ECO:0000256" key="3">
    <source>
        <dbReference type="SAM" id="MobiDB-lite"/>
    </source>
</evidence>
<feature type="chain" id="PRO_5032768413" evidence="4">
    <location>
        <begin position="17"/>
        <end position="105"/>
    </location>
</feature>
<feature type="compositionally biased region" description="Basic and acidic residues" evidence="3">
    <location>
        <begin position="44"/>
        <end position="57"/>
    </location>
</feature>
<dbReference type="InterPro" id="IPR050468">
    <property type="entry name" value="Cuticle_Struct_Prot"/>
</dbReference>
<proteinExistence type="predicted"/>
<dbReference type="Pfam" id="PF00379">
    <property type="entry name" value="Chitin_bind_4"/>
    <property type="match status" value="1"/>
</dbReference>
<dbReference type="OrthoDB" id="7252746at2759"/>
<dbReference type="PANTHER" id="PTHR10380:SF218">
    <property type="entry name" value="ADULT CUTICLE PROTEIN 65AA-RELATED"/>
    <property type="match status" value="1"/>
</dbReference>
<dbReference type="Proteomes" id="UP000606786">
    <property type="component" value="Unassembled WGS sequence"/>
</dbReference>
<keyword evidence="1 2" id="KW-0193">Cuticle</keyword>
<gene>
    <name evidence="5" type="ORF">CCAP1982_LOCUS12545</name>
</gene>
<dbReference type="GO" id="GO:0062129">
    <property type="term" value="C:chitin-based extracellular matrix"/>
    <property type="evidence" value="ECO:0007669"/>
    <property type="project" value="TreeGrafter"/>
</dbReference>
<evidence type="ECO:0000313" key="5">
    <source>
        <dbReference type="EMBL" id="CAD7004124.1"/>
    </source>
</evidence>
<dbReference type="InterPro" id="IPR000618">
    <property type="entry name" value="Insect_cuticle"/>
</dbReference>
<evidence type="ECO:0000256" key="4">
    <source>
        <dbReference type="SAM" id="SignalP"/>
    </source>
</evidence>
<feature type="signal peptide" evidence="4">
    <location>
        <begin position="1"/>
        <end position="16"/>
    </location>
</feature>
<dbReference type="GO" id="GO:0008010">
    <property type="term" value="F:structural constituent of chitin-based larval cuticle"/>
    <property type="evidence" value="ECO:0007669"/>
    <property type="project" value="TreeGrafter"/>
</dbReference>
<dbReference type="PROSITE" id="PS51155">
    <property type="entry name" value="CHIT_BIND_RR_2"/>
    <property type="match status" value="1"/>
</dbReference>
<name>A0A811UZK4_CERCA</name>
<accession>A0A811UZK4</accession>
<feature type="region of interest" description="Disordered" evidence="3">
    <location>
        <begin position="33"/>
        <end position="58"/>
    </location>
</feature>
<dbReference type="AlphaFoldDB" id="A0A811UZK4"/>
<evidence type="ECO:0000313" key="6">
    <source>
        <dbReference type="Proteomes" id="UP000606786"/>
    </source>
</evidence>
<evidence type="ECO:0000256" key="2">
    <source>
        <dbReference type="PROSITE-ProRule" id="PRU00497"/>
    </source>
</evidence>
<comment type="caution">
    <text evidence="5">The sequence shown here is derived from an EMBL/GenBank/DDBJ whole genome shotgun (WGS) entry which is preliminary data.</text>
</comment>
<dbReference type="PANTHER" id="PTHR10380">
    <property type="entry name" value="CUTICLE PROTEIN"/>
    <property type="match status" value="1"/>
</dbReference>
<evidence type="ECO:0000256" key="1">
    <source>
        <dbReference type="ARBA" id="ARBA00022460"/>
    </source>
</evidence>
<reference evidence="5" key="1">
    <citation type="submission" date="2020-11" db="EMBL/GenBank/DDBJ databases">
        <authorList>
            <person name="Whitehead M."/>
        </authorList>
    </citation>
    <scope>NUCLEOTIDE SEQUENCE</scope>
    <source>
        <strain evidence="5">EGII</strain>
    </source>
</reference>
<organism evidence="5 6">
    <name type="scientific">Ceratitis capitata</name>
    <name type="common">Mediterranean fruit fly</name>
    <name type="synonym">Tephritis capitata</name>
    <dbReference type="NCBI Taxonomy" id="7213"/>
    <lineage>
        <taxon>Eukaryota</taxon>
        <taxon>Metazoa</taxon>
        <taxon>Ecdysozoa</taxon>
        <taxon>Arthropoda</taxon>
        <taxon>Hexapoda</taxon>
        <taxon>Insecta</taxon>
        <taxon>Pterygota</taxon>
        <taxon>Neoptera</taxon>
        <taxon>Endopterygota</taxon>
        <taxon>Diptera</taxon>
        <taxon>Brachycera</taxon>
        <taxon>Muscomorpha</taxon>
        <taxon>Tephritoidea</taxon>
        <taxon>Tephritidae</taxon>
        <taxon>Ceratitis</taxon>
        <taxon>Ceratitis</taxon>
    </lineage>
</organism>
<keyword evidence="6" id="KW-1185">Reference proteome</keyword>
<keyword evidence="4" id="KW-0732">Signal</keyword>
<sequence>MKCLLLFVALFAFVAARPEVEIIRSESDVQPDHYSFDLETSDGTSRHEEGVVKDAGTDHASISVQGSYSYKDETDGKQYSVSYIADENGFQPTGEHLPPLPSIEH</sequence>
<protein>
    <submittedName>
        <fullName evidence="5">(Mediterranean fruit fly) hypothetical protein</fullName>
    </submittedName>
</protein>
<dbReference type="EMBL" id="CAJHJT010000034">
    <property type="protein sequence ID" value="CAD7004124.1"/>
    <property type="molecule type" value="Genomic_DNA"/>
</dbReference>